<accession>A0AA40BEW8</accession>
<dbReference type="EMBL" id="JAUIRO010000001">
    <property type="protein sequence ID" value="KAK0732991.1"/>
    <property type="molecule type" value="Genomic_DNA"/>
</dbReference>
<feature type="transmembrane region" description="Helical" evidence="2">
    <location>
        <begin position="40"/>
        <end position="60"/>
    </location>
</feature>
<comment type="caution">
    <text evidence="3">The sequence shown here is derived from an EMBL/GenBank/DDBJ whole genome shotgun (WGS) entry which is preliminary data.</text>
</comment>
<evidence type="ECO:0000256" key="1">
    <source>
        <dbReference type="SAM" id="MobiDB-lite"/>
    </source>
</evidence>
<keyword evidence="2" id="KW-0472">Membrane</keyword>
<sequence>ESERRWRRRERHERRDRRPPPKHFLFCFPWVKSRRVRTQILRCFVSGMFLLLMLAVYLSLSLTKNINSSEFTVLLILIILFVTIIFCYGLVRLCILLVRGDHHGNTDRLPEMRGPGGYAIPEQPIRVVLARDEEAAGIESETTKIKPPAYGLWRESVRVDPNRIYWMRNHDAPPLDTDKEEAGSSHAPRTTAPRPPSYASEDGVSYVVEARPRSMAPTTNVPVLPHPSETGRAG</sequence>
<dbReference type="GeneID" id="85319541"/>
<feature type="non-terminal residue" evidence="3">
    <location>
        <position position="1"/>
    </location>
</feature>
<keyword evidence="2" id="KW-1133">Transmembrane helix</keyword>
<feature type="transmembrane region" description="Helical" evidence="2">
    <location>
        <begin position="72"/>
        <end position="98"/>
    </location>
</feature>
<reference evidence="3" key="1">
    <citation type="submission" date="2023-06" db="EMBL/GenBank/DDBJ databases">
        <title>Genome-scale phylogeny and comparative genomics of the fungal order Sordariales.</title>
        <authorList>
            <consortium name="Lawrence Berkeley National Laboratory"/>
            <person name="Hensen N."/>
            <person name="Bonometti L."/>
            <person name="Westerberg I."/>
            <person name="Brannstrom I.O."/>
            <person name="Guillou S."/>
            <person name="Cros-Aarteil S."/>
            <person name="Calhoun S."/>
            <person name="Haridas S."/>
            <person name="Kuo A."/>
            <person name="Mondo S."/>
            <person name="Pangilinan J."/>
            <person name="Riley R."/>
            <person name="LaButti K."/>
            <person name="Andreopoulos B."/>
            <person name="Lipzen A."/>
            <person name="Chen C."/>
            <person name="Yanf M."/>
            <person name="Daum C."/>
            <person name="Ng V."/>
            <person name="Clum A."/>
            <person name="Steindorff A."/>
            <person name="Ohm R."/>
            <person name="Martin F."/>
            <person name="Silar P."/>
            <person name="Natvig D."/>
            <person name="Lalanne C."/>
            <person name="Gautier V."/>
            <person name="Ament-velasquez S.L."/>
            <person name="Kruys A."/>
            <person name="Hutchinson M.I."/>
            <person name="Powell A.J."/>
            <person name="Barry K."/>
            <person name="Miller A.N."/>
            <person name="Grigoriev I.V."/>
            <person name="Debuchy R."/>
            <person name="Gladieux P."/>
            <person name="Thoren M.H."/>
            <person name="Johannesson H."/>
        </authorList>
    </citation>
    <scope>NUCLEOTIDE SEQUENCE</scope>
    <source>
        <strain evidence="3">SMH2392-1A</strain>
    </source>
</reference>
<feature type="non-terminal residue" evidence="3">
    <location>
        <position position="234"/>
    </location>
</feature>
<keyword evidence="4" id="KW-1185">Reference proteome</keyword>
<evidence type="ECO:0000313" key="3">
    <source>
        <dbReference type="EMBL" id="KAK0732991.1"/>
    </source>
</evidence>
<gene>
    <name evidence="3" type="ORF">B0T26DRAFT_630319</name>
</gene>
<name>A0AA40BEW8_9PEZI</name>
<proteinExistence type="predicted"/>
<keyword evidence="2" id="KW-0812">Transmembrane</keyword>
<evidence type="ECO:0000256" key="2">
    <source>
        <dbReference type="SAM" id="Phobius"/>
    </source>
</evidence>
<dbReference type="AlphaFoldDB" id="A0AA40BEW8"/>
<feature type="region of interest" description="Disordered" evidence="1">
    <location>
        <begin position="170"/>
        <end position="234"/>
    </location>
</feature>
<organism evidence="3 4">
    <name type="scientific">Lasiosphaeria miniovina</name>
    <dbReference type="NCBI Taxonomy" id="1954250"/>
    <lineage>
        <taxon>Eukaryota</taxon>
        <taxon>Fungi</taxon>
        <taxon>Dikarya</taxon>
        <taxon>Ascomycota</taxon>
        <taxon>Pezizomycotina</taxon>
        <taxon>Sordariomycetes</taxon>
        <taxon>Sordariomycetidae</taxon>
        <taxon>Sordariales</taxon>
        <taxon>Lasiosphaeriaceae</taxon>
        <taxon>Lasiosphaeria</taxon>
    </lineage>
</organism>
<dbReference type="Proteomes" id="UP001172101">
    <property type="component" value="Unassembled WGS sequence"/>
</dbReference>
<protein>
    <submittedName>
        <fullName evidence="3">Uncharacterized protein</fullName>
    </submittedName>
</protein>
<feature type="compositionally biased region" description="Basic and acidic residues" evidence="1">
    <location>
        <begin position="170"/>
        <end position="183"/>
    </location>
</feature>
<dbReference type="RefSeq" id="XP_060301868.1">
    <property type="nucleotide sequence ID" value="XM_060436271.1"/>
</dbReference>
<evidence type="ECO:0000313" key="4">
    <source>
        <dbReference type="Proteomes" id="UP001172101"/>
    </source>
</evidence>